<reference evidence="1 2" key="1">
    <citation type="journal article" date="2015" name="Microbiology">
        <title>Genomic and phenotypic characterization of Rhizobium gallicum phage vB_RglS_P106B.</title>
        <authorList>
            <person name="Halmillawewa A.P."/>
            <person name="Restrepo-Cordoba M."/>
            <person name="Yost C.K."/>
            <person name="Hynes M.F."/>
        </authorList>
    </citation>
    <scope>NUCLEOTIDE SEQUENCE [LARGE SCALE GENOMIC DNA]</scope>
</reference>
<dbReference type="Proteomes" id="UP000019367">
    <property type="component" value="Segment"/>
</dbReference>
<name>W6EC47_9CAUD</name>
<evidence type="ECO:0000313" key="1">
    <source>
        <dbReference type="EMBL" id="AHJ10762.1"/>
    </source>
</evidence>
<accession>W6EC47</accession>
<proteinExistence type="predicted"/>
<sequence length="128" mass="14107">MHFVACCQPDPTKCKHIWGAQTDNALGATLGGCSFAVCMNCGVRADHAISVMVEPEKPATPREPPRIGYYEEAGLHLNKLNADNEPLAVYPKFNEAMLWHNRGITAEQAREAAHLLNQLAEYLECTGR</sequence>
<gene>
    <name evidence="1" type="ORF">P106B_79</name>
</gene>
<dbReference type="EMBL" id="KF977490">
    <property type="protein sequence ID" value="AHJ10762.1"/>
    <property type="molecule type" value="Genomic_DNA"/>
</dbReference>
<dbReference type="RefSeq" id="YP_009006005.1">
    <property type="nucleotide sequence ID" value="NC_023566.1"/>
</dbReference>
<protein>
    <submittedName>
        <fullName evidence="1">Uncharacterized protein</fullName>
    </submittedName>
</protein>
<evidence type="ECO:0000313" key="2">
    <source>
        <dbReference type="Proteomes" id="UP000019367"/>
    </source>
</evidence>
<keyword evidence="2" id="KW-1185">Reference proteome</keyword>
<dbReference type="KEGG" id="vg:18503025"/>
<dbReference type="GeneID" id="18503025"/>
<organism evidence="1 2">
    <name type="scientific">Rhizobium phage vB_RglS_P106B</name>
    <dbReference type="NCBI Taxonomy" id="1458697"/>
    <lineage>
        <taxon>Viruses</taxon>
        <taxon>Duplodnaviria</taxon>
        <taxon>Heunggongvirae</taxon>
        <taxon>Uroviricota</taxon>
        <taxon>Caudoviricetes</taxon>
        <taxon>Rigallicvirus</taxon>
        <taxon>Rigallicvirus P106B</taxon>
    </lineage>
</organism>